<dbReference type="AlphaFoldDB" id="A0A5C6LPA1"/>
<comment type="caution">
    <text evidence="2">The sequence shown here is derived from an EMBL/GenBank/DDBJ whole genome shotgun (WGS) entry which is preliminary data.</text>
</comment>
<dbReference type="GO" id="GO:0020037">
    <property type="term" value="F:heme binding"/>
    <property type="evidence" value="ECO:0007669"/>
    <property type="project" value="InterPro"/>
</dbReference>
<organism evidence="2 3">
    <name type="scientific">Chitinophaga pinensis</name>
    <dbReference type="NCBI Taxonomy" id="79329"/>
    <lineage>
        <taxon>Bacteria</taxon>
        <taxon>Pseudomonadati</taxon>
        <taxon>Bacteroidota</taxon>
        <taxon>Chitinophagia</taxon>
        <taxon>Chitinophagales</taxon>
        <taxon>Chitinophagaceae</taxon>
        <taxon>Chitinophaga</taxon>
    </lineage>
</organism>
<dbReference type="Gene3D" id="1.10.490.10">
    <property type="entry name" value="Globins"/>
    <property type="match status" value="1"/>
</dbReference>
<dbReference type="OrthoDB" id="792423at2"/>
<dbReference type="SUPFAM" id="SSF46458">
    <property type="entry name" value="Globin-like"/>
    <property type="match status" value="1"/>
</dbReference>
<reference evidence="2 3" key="1">
    <citation type="submission" date="2019-08" db="EMBL/GenBank/DDBJ databases">
        <title>Whole genome sequencing of chitin degrading bacteria Chitinophaga pinensis YS16.</title>
        <authorList>
            <person name="Singh R.P."/>
            <person name="Manchanda G."/>
            <person name="Maurya I.K."/>
            <person name="Joshi N.K."/>
            <person name="Srivastava A.K."/>
        </authorList>
    </citation>
    <scope>NUCLEOTIDE SEQUENCE [LARGE SCALE GENOMIC DNA]</scope>
    <source>
        <strain evidence="2 3">YS-16</strain>
    </source>
</reference>
<name>A0A5C6LPA1_9BACT</name>
<dbReference type="EMBL" id="VOHS01000047">
    <property type="protein sequence ID" value="TWV94350.1"/>
    <property type="molecule type" value="Genomic_DNA"/>
</dbReference>
<gene>
    <name evidence="2" type="ORF">FEF09_21910</name>
    <name evidence="1" type="ORF">FEF09_25790</name>
</gene>
<dbReference type="CDD" id="cd00454">
    <property type="entry name" value="TrHb1_N"/>
    <property type="match status" value="1"/>
</dbReference>
<keyword evidence="3" id="KW-1185">Reference proteome</keyword>
<dbReference type="InterPro" id="IPR009050">
    <property type="entry name" value="Globin-like_sf"/>
</dbReference>
<dbReference type="RefSeq" id="WP_146307085.1">
    <property type="nucleotide sequence ID" value="NZ_VOHS01000029.1"/>
</dbReference>
<dbReference type="GO" id="GO:0019825">
    <property type="term" value="F:oxygen binding"/>
    <property type="evidence" value="ECO:0007669"/>
    <property type="project" value="InterPro"/>
</dbReference>
<dbReference type="InterPro" id="IPR012292">
    <property type="entry name" value="Globin/Proto"/>
</dbReference>
<sequence length="186" mass="19716">MKKSAWLFMLGLVAFVGLMESCKKDDDAPMVTKMSLYDSLGGSAMVNDPANAGMKIEQGRLGIRSVVDSAIFVIAGDAKINGFFTVLLAEVTTGNTSGFERLSKNLTDFICVATGGKSFTYGGLNMKDAHDPVKNPRMNGKASNADFDAFIADLVVAAKKNGLSDQLIGQVGALVETLRPVVVQKS</sequence>
<evidence type="ECO:0000313" key="1">
    <source>
        <dbReference type="EMBL" id="TWV94350.1"/>
    </source>
</evidence>
<proteinExistence type="predicted"/>
<accession>A0A5C6LPA1</accession>
<dbReference type="Proteomes" id="UP000318815">
    <property type="component" value="Unassembled WGS sequence"/>
</dbReference>
<protein>
    <submittedName>
        <fullName evidence="2">Group 1 truncated hemoglobin</fullName>
    </submittedName>
</protein>
<dbReference type="EMBL" id="VOHS01000029">
    <property type="protein sequence ID" value="TWV97415.1"/>
    <property type="molecule type" value="Genomic_DNA"/>
</dbReference>
<evidence type="ECO:0000313" key="3">
    <source>
        <dbReference type="Proteomes" id="UP000318815"/>
    </source>
</evidence>
<evidence type="ECO:0000313" key="2">
    <source>
        <dbReference type="EMBL" id="TWV97415.1"/>
    </source>
</evidence>